<gene>
    <name evidence="3" type="ORF">CEY15_14880</name>
</gene>
<dbReference type="AlphaFoldDB" id="A0A2A2WLV3"/>
<evidence type="ECO:0000256" key="1">
    <source>
        <dbReference type="SAM" id="MobiDB-lite"/>
    </source>
</evidence>
<feature type="transmembrane region" description="Helical" evidence="2">
    <location>
        <begin position="32"/>
        <end position="53"/>
    </location>
</feature>
<keyword evidence="4" id="KW-1185">Reference proteome</keyword>
<evidence type="ECO:0000313" key="4">
    <source>
        <dbReference type="Proteomes" id="UP000218810"/>
    </source>
</evidence>
<proteinExistence type="predicted"/>
<sequence>MSEARSDVAPQAAGTPPAGRYDDSGSGVTGKVVAGFLVLLVGALVVAGAVAGYRLSSTPTISAEVIGVTVVDDSRTDVVMTVTRDDPGTAAYCIVRAQDQTKGEVGRREVYVPPSANSAIQVDMSIATSARAFVADAYGCGDDIPDYLRR</sequence>
<feature type="region of interest" description="Disordered" evidence="1">
    <location>
        <begin position="1"/>
        <end position="24"/>
    </location>
</feature>
<comment type="caution">
    <text evidence="3">The sequence shown here is derived from an EMBL/GenBank/DDBJ whole genome shotgun (WGS) entry which is preliminary data.</text>
</comment>
<dbReference type="RefSeq" id="WP_017835773.1">
    <property type="nucleotide sequence ID" value="NZ_NTGA01000028.1"/>
</dbReference>
<organism evidence="3 4">
    <name type="scientific">Dietzia natronolimnaea</name>
    <dbReference type="NCBI Taxonomy" id="161920"/>
    <lineage>
        <taxon>Bacteria</taxon>
        <taxon>Bacillati</taxon>
        <taxon>Actinomycetota</taxon>
        <taxon>Actinomycetes</taxon>
        <taxon>Mycobacteriales</taxon>
        <taxon>Dietziaceae</taxon>
        <taxon>Dietzia</taxon>
    </lineage>
</organism>
<evidence type="ECO:0000256" key="2">
    <source>
        <dbReference type="SAM" id="Phobius"/>
    </source>
</evidence>
<protein>
    <submittedName>
        <fullName evidence="3">DUF4307 domain-containing protein</fullName>
    </submittedName>
</protein>
<keyword evidence="2" id="KW-0472">Membrane</keyword>
<name>A0A2A2WLV3_9ACTN</name>
<dbReference type="EMBL" id="NTGA01000028">
    <property type="protein sequence ID" value="PAY22189.1"/>
    <property type="molecule type" value="Genomic_DNA"/>
</dbReference>
<accession>A0A2A2WLV3</accession>
<keyword evidence="2" id="KW-1133">Transmembrane helix</keyword>
<dbReference type="Pfam" id="PF14155">
    <property type="entry name" value="DUF4307"/>
    <property type="match status" value="1"/>
</dbReference>
<dbReference type="Proteomes" id="UP000218810">
    <property type="component" value="Unassembled WGS sequence"/>
</dbReference>
<reference evidence="4" key="1">
    <citation type="submission" date="2017-09" db="EMBL/GenBank/DDBJ databases">
        <authorList>
            <person name="Zhang Y."/>
            <person name="Huang X."/>
            <person name="Liu J."/>
            <person name="Lu L."/>
            <person name="Peng K."/>
        </authorList>
    </citation>
    <scope>NUCLEOTIDE SEQUENCE [LARGE SCALE GENOMIC DNA]</scope>
    <source>
        <strain evidence="4">S-XJ-1</strain>
    </source>
</reference>
<dbReference type="InterPro" id="IPR025443">
    <property type="entry name" value="DUF4307"/>
</dbReference>
<keyword evidence="2" id="KW-0812">Transmembrane</keyword>
<dbReference type="OrthoDB" id="4425882at2"/>
<evidence type="ECO:0000313" key="3">
    <source>
        <dbReference type="EMBL" id="PAY22189.1"/>
    </source>
</evidence>